<organism evidence="4 5">
    <name type="scientific">Stentor coeruleus</name>
    <dbReference type="NCBI Taxonomy" id="5963"/>
    <lineage>
        <taxon>Eukaryota</taxon>
        <taxon>Sar</taxon>
        <taxon>Alveolata</taxon>
        <taxon>Ciliophora</taxon>
        <taxon>Postciliodesmatophora</taxon>
        <taxon>Heterotrichea</taxon>
        <taxon>Heterotrichida</taxon>
        <taxon>Stentoridae</taxon>
        <taxon>Stentor</taxon>
    </lineage>
</organism>
<feature type="DNA-binding region" description="Homeobox" evidence="1">
    <location>
        <begin position="42"/>
        <end position="101"/>
    </location>
</feature>
<gene>
    <name evidence="4" type="ORF">SteCoe_17781</name>
</gene>
<comment type="subcellular location">
    <subcellularLocation>
        <location evidence="1 2">Nucleus</location>
    </subcellularLocation>
</comment>
<keyword evidence="1 2" id="KW-0238">DNA-binding</keyword>
<feature type="domain" description="Homeobox" evidence="3">
    <location>
        <begin position="40"/>
        <end position="100"/>
    </location>
</feature>
<evidence type="ECO:0000256" key="2">
    <source>
        <dbReference type="RuleBase" id="RU000682"/>
    </source>
</evidence>
<evidence type="ECO:0000313" key="4">
    <source>
        <dbReference type="EMBL" id="OMJ81729.1"/>
    </source>
</evidence>
<keyword evidence="1 2" id="KW-0371">Homeobox</keyword>
<dbReference type="InterPro" id="IPR009057">
    <property type="entry name" value="Homeodomain-like_sf"/>
</dbReference>
<comment type="caution">
    <text evidence="4">The sequence shown here is derived from an EMBL/GenBank/DDBJ whole genome shotgun (WGS) entry which is preliminary data.</text>
</comment>
<dbReference type="GO" id="GO:0003677">
    <property type="term" value="F:DNA binding"/>
    <property type="evidence" value="ECO:0007669"/>
    <property type="project" value="UniProtKB-UniRule"/>
</dbReference>
<dbReference type="Proteomes" id="UP000187209">
    <property type="component" value="Unassembled WGS sequence"/>
</dbReference>
<dbReference type="InterPro" id="IPR001356">
    <property type="entry name" value="HD"/>
</dbReference>
<dbReference type="AlphaFoldDB" id="A0A1R2BY96"/>
<dbReference type="EMBL" id="MPUH01000369">
    <property type="protein sequence ID" value="OMJ81729.1"/>
    <property type="molecule type" value="Genomic_DNA"/>
</dbReference>
<keyword evidence="5" id="KW-1185">Reference proteome</keyword>
<evidence type="ECO:0000256" key="1">
    <source>
        <dbReference type="PROSITE-ProRule" id="PRU00108"/>
    </source>
</evidence>
<dbReference type="Gene3D" id="1.10.10.60">
    <property type="entry name" value="Homeodomain-like"/>
    <property type="match status" value="1"/>
</dbReference>
<dbReference type="OrthoDB" id="313330at2759"/>
<dbReference type="Pfam" id="PF00046">
    <property type="entry name" value="Homeodomain"/>
    <property type="match status" value="1"/>
</dbReference>
<evidence type="ECO:0000313" key="5">
    <source>
        <dbReference type="Proteomes" id="UP000187209"/>
    </source>
</evidence>
<keyword evidence="1 2" id="KW-0539">Nucleus</keyword>
<proteinExistence type="predicted"/>
<name>A0A1R2BY96_9CILI</name>
<reference evidence="4 5" key="1">
    <citation type="submission" date="2016-11" db="EMBL/GenBank/DDBJ databases">
        <title>The macronuclear genome of Stentor coeruleus: a giant cell with tiny introns.</title>
        <authorList>
            <person name="Slabodnick M."/>
            <person name="Ruby J.G."/>
            <person name="Reiff S.B."/>
            <person name="Swart E.C."/>
            <person name="Gosai S."/>
            <person name="Prabakaran S."/>
            <person name="Witkowska E."/>
            <person name="Larue G.E."/>
            <person name="Fisher S."/>
            <person name="Freeman R.M."/>
            <person name="Gunawardena J."/>
            <person name="Chu W."/>
            <person name="Stover N.A."/>
            <person name="Gregory B.D."/>
            <person name="Nowacki M."/>
            <person name="Derisi J."/>
            <person name="Roy S.W."/>
            <person name="Marshall W.F."/>
            <person name="Sood P."/>
        </authorList>
    </citation>
    <scope>NUCLEOTIDE SEQUENCE [LARGE SCALE GENOMIC DNA]</scope>
    <source>
        <strain evidence="4">WM001</strain>
    </source>
</reference>
<accession>A0A1R2BY96</accession>
<dbReference type="SUPFAM" id="SSF46689">
    <property type="entry name" value="Homeodomain-like"/>
    <property type="match status" value="1"/>
</dbReference>
<sequence>MKARPQIQIAKSNGYAKDCKENDIPYSDTINSASTSCSSKKKKWRRKRKNTNQVKVLIEEYNRSSIWTKEQVVYLAEKTGLSEAQVYKWGWDYKKKLRKQASQYNIKEIVCTEIMPPTKLDLEMLNLQRSYKEFMVSMNSIIPTHLVF</sequence>
<protein>
    <recommendedName>
        <fullName evidence="3">Homeobox domain-containing protein</fullName>
    </recommendedName>
</protein>
<evidence type="ECO:0000259" key="3">
    <source>
        <dbReference type="PROSITE" id="PS50071"/>
    </source>
</evidence>
<dbReference type="PROSITE" id="PS50071">
    <property type="entry name" value="HOMEOBOX_2"/>
    <property type="match status" value="1"/>
</dbReference>
<dbReference type="GO" id="GO:0005634">
    <property type="term" value="C:nucleus"/>
    <property type="evidence" value="ECO:0007669"/>
    <property type="project" value="UniProtKB-SubCell"/>
</dbReference>